<evidence type="ECO:0000256" key="1">
    <source>
        <dbReference type="SAM" id="MobiDB-lite"/>
    </source>
</evidence>
<keyword evidence="3" id="KW-1185">Reference proteome</keyword>
<feature type="compositionally biased region" description="Polar residues" evidence="1">
    <location>
        <begin position="510"/>
        <end position="520"/>
    </location>
</feature>
<feature type="compositionally biased region" description="Low complexity" evidence="1">
    <location>
        <begin position="79"/>
        <end position="167"/>
    </location>
</feature>
<evidence type="ECO:0008006" key="4">
    <source>
        <dbReference type="Google" id="ProtNLM"/>
    </source>
</evidence>
<name>A0ABD2X7M8_9HYME</name>
<protein>
    <recommendedName>
        <fullName evidence="4">CCHC-type domain-containing protein</fullName>
    </recommendedName>
</protein>
<gene>
    <name evidence="2" type="ORF">TKK_006007</name>
</gene>
<comment type="caution">
    <text evidence="2">The sequence shown here is derived from an EMBL/GenBank/DDBJ whole genome shotgun (WGS) entry which is preliminary data.</text>
</comment>
<evidence type="ECO:0000313" key="2">
    <source>
        <dbReference type="EMBL" id="KAL3400874.1"/>
    </source>
</evidence>
<sequence>MPRISKNKKRDKKAEIKPIKRKATDNTDNENMTTHKKSPLTEQEIFDASNAKIGEDSDSESTSSMDLDPQFNTNDTSHLQHLQQQHLLHHQQQQHQQQLHQQRLRQLQQQQQQHQQKQQQLQHQQQHQGQQQQQQIQQNSQNQSTHHSLSSSKSNSAATSTNFTESSQLNLKNSSSPSQTPSGKNSAPQPPPVYSKSNCGPYIVFIEPRSSSSSTSSPSSLNPTTIGRLLSPSYNPNFISIKSSGKNKITISLKNSFSANKLITGNILFQNNLKASIPYHRLFRQGIIRDIPKDLSDNHILNSLDSHILIVGARRLKRRINRNPSETELVDTNSILLTFDGQSLPTHIKLFSVIHEVEQYISPTKMCFACFRYGHLKNLCKGKCLCSRCGHKQHDPSDTTDVCSRHDLPPLCINCQGKHLPTDKSCPEYIFQRKVHHYAATHNTSIQEALAFLDTNDPPTHNSRSVQTIKLSTSKSSSLPPTSNPQHFPFLSRRDLNINSTSNLNSLQSTVQPRNTSYSHIATHPPSHQPSTPSSQHKASYAASLNSRLAHLLNQSSHTLAVEAAHQIPHQEIVIEENEMLSFSTPYSLAT</sequence>
<accession>A0ABD2X7M8</accession>
<dbReference type="AlphaFoldDB" id="A0ABD2X7M8"/>
<feature type="region of interest" description="Disordered" evidence="1">
    <location>
        <begin position="510"/>
        <end position="539"/>
    </location>
</feature>
<feature type="compositionally biased region" description="Polar residues" evidence="1">
    <location>
        <begin position="168"/>
        <end position="187"/>
    </location>
</feature>
<proteinExistence type="predicted"/>
<feature type="region of interest" description="Disordered" evidence="1">
    <location>
        <begin position="1"/>
        <end position="194"/>
    </location>
</feature>
<dbReference type="Proteomes" id="UP001627154">
    <property type="component" value="Unassembled WGS sequence"/>
</dbReference>
<feature type="compositionally biased region" description="Basic residues" evidence="1">
    <location>
        <begin position="1"/>
        <end position="11"/>
    </location>
</feature>
<reference evidence="2 3" key="1">
    <citation type="journal article" date="2024" name="bioRxiv">
        <title>A reference genome for Trichogramma kaykai: A tiny desert-dwelling parasitoid wasp with competing sex-ratio distorters.</title>
        <authorList>
            <person name="Culotta J."/>
            <person name="Lindsey A.R."/>
        </authorList>
    </citation>
    <scope>NUCLEOTIDE SEQUENCE [LARGE SCALE GENOMIC DNA]</scope>
    <source>
        <strain evidence="2 3">KSX58</strain>
    </source>
</reference>
<feature type="compositionally biased region" description="Low complexity" evidence="1">
    <location>
        <begin position="523"/>
        <end position="537"/>
    </location>
</feature>
<feature type="compositionally biased region" description="Basic and acidic residues" evidence="1">
    <location>
        <begin position="12"/>
        <end position="25"/>
    </location>
</feature>
<evidence type="ECO:0000313" key="3">
    <source>
        <dbReference type="Proteomes" id="UP001627154"/>
    </source>
</evidence>
<organism evidence="2 3">
    <name type="scientific">Trichogramma kaykai</name>
    <dbReference type="NCBI Taxonomy" id="54128"/>
    <lineage>
        <taxon>Eukaryota</taxon>
        <taxon>Metazoa</taxon>
        <taxon>Ecdysozoa</taxon>
        <taxon>Arthropoda</taxon>
        <taxon>Hexapoda</taxon>
        <taxon>Insecta</taxon>
        <taxon>Pterygota</taxon>
        <taxon>Neoptera</taxon>
        <taxon>Endopterygota</taxon>
        <taxon>Hymenoptera</taxon>
        <taxon>Apocrita</taxon>
        <taxon>Proctotrupomorpha</taxon>
        <taxon>Chalcidoidea</taxon>
        <taxon>Trichogrammatidae</taxon>
        <taxon>Trichogramma</taxon>
    </lineage>
</organism>
<dbReference type="EMBL" id="JBJJXI010000050">
    <property type="protein sequence ID" value="KAL3400874.1"/>
    <property type="molecule type" value="Genomic_DNA"/>
</dbReference>